<organism evidence="4 5">
    <name type="scientific">Lyngbya aestuarii BL J</name>
    <dbReference type="NCBI Taxonomy" id="1348334"/>
    <lineage>
        <taxon>Bacteria</taxon>
        <taxon>Bacillati</taxon>
        <taxon>Cyanobacteriota</taxon>
        <taxon>Cyanophyceae</taxon>
        <taxon>Oscillatoriophycideae</taxon>
        <taxon>Oscillatoriales</taxon>
        <taxon>Microcoleaceae</taxon>
        <taxon>Lyngbya</taxon>
    </lineage>
</organism>
<dbReference type="OrthoDB" id="9817709at2"/>
<evidence type="ECO:0000256" key="1">
    <source>
        <dbReference type="SAM" id="Coils"/>
    </source>
</evidence>
<dbReference type="RefSeq" id="WP_023066067.1">
    <property type="nucleotide sequence ID" value="NZ_AUZM01000018.1"/>
</dbReference>
<keyword evidence="5" id="KW-1185">Reference proteome</keyword>
<comment type="caution">
    <text evidence="4">The sequence shown here is derived from an EMBL/GenBank/DDBJ whole genome shotgun (WGS) entry which is preliminary data.</text>
</comment>
<dbReference type="Proteomes" id="UP000017127">
    <property type="component" value="Unassembled WGS sequence"/>
</dbReference>
<keyword evidence="3" id="KW-0472">Membrane</keyword>
<feature type="transmembrane region" description="Helical" evidence="3">
    <location>
        <begin position="235"/>
        <end position="256"/>
    </location>
</feature>
<keyword evidence="3" id="KW-1133">Transmembrane helix</keyword>
<reference evidence="4 5" key="1">
    <citation type="journal article" date="2013" name="Front. Microbiol.">
        <title>Comparative genomic analyses of the cyanobacterium, Lyngbya aestuarii BL J, a powerful hydrogen producer.</title>
        <authorList>
            <person name="Kothari A."/>
            <person name="Vaughn M."/>
            <person name="Garcia-Pichel F."/>
        </authorList>
    </citation>
    <scope>NUCLEOTIDE SEQUENCE [LARGE SCALE GENOMIC DNA]</scope>
    <source>
        <strain evidence="4 5">BL J</strain>
    </source>
</reference>
<feature type="region of interest" description="Disordered" evidence="2">
    <location>
        <begin position="361"/>
        <end position="388"/>
    </location>
</feature>
<feature type="coiled-coil region" evidence="1">
    <location>
        <begin position="292"/>
        <end position="340"/>
    </location>
</feature>
<evidence type="ECO:0000256" key="2">
    <source>
        <dbReference type="SAM" id="MobiDB-lite"/>
    </source>
</evidence>
<gene>
    <name evidence="4" type="ORF">M595_2291</name>
</gene>
<accession>U7QMW2</accession>
<feature type="transmembrane region" description="Helical" evidence="3">
    <location>
        <begin position="202"/>
        <end position="223"/>
    </location>
</feature>
<keyword evidence="1" id="KW-0175">Coiled coil</keyword>
<feature type="transmembrane region" description="Helical" evidence="3">
    <location>
        <begin position="114"/>
        <end position="132"/>
    </location>
</feature>
<dbReference type="EMBL" id="AUZM01000018">
    <property type="protein sequence ID" value="ERT07751.1"/>
    <property type="molecule type" value="Genomic_DNA"/>
</dbReference>
<protein>
    <submittedName>
        <fullName evidence="4">Uncharacterized protein</fullName>
    </submittedName>
</protein>
<evidence type="ECO:0000313" key="5">
    <source>
        <dbReference type="Proteomes" id="UP000017127"/>
    </source>
</evidence>
<feature type="transmembrane region" description="Helical" evidence="3">
    <location>
        <begin position="144"/>
        <end position="169"/>
    </location>
</feature>
<feature type="coiled-coil region" evidence="1">
    <location>
        <begin position="71"/>
        <end position="98"/>
    </location>
</feature>
<evidence type="ECO:0000313" key="4">
    <source>
        <dbReference type="EMBL" id="ERT07751.1"/>
    </source>
</evidence>
<evidence type="ECO:0000256" key="3">
    <source>
        <dbReference type="SAM" id="Phobius"/>
    </source>
</evidence>
<sequence length="388" mass="44883">MSIRSFKQFIATFFGGFFWDTPLISWSDGTFEFQSLLEECHTNRLAKILEYYKPELFQRWYWVVLAAAYKAKNAQQSLSTLEKEQEELSSKVSFMEAVLDIELPPPPQPEPWQILLTIGLSIMLLLGIAEFFGLEVQSITNNQFIQFFLVFSGAVCMNLGEYIGILQIVKAVRRYDPKRSFSDDNRYANSIPFWERIKSGDAAIWLSFAIVLMETAFAAPGLIGLLPPKLSVEPLFQLTVFAAAGLAATINIMIAWGNALLEIQWEQEVQEIRQRHRQAFVSSESDSNLIDEVVIEREMNNYRRELAEAKARLELKNRSLEKQKREVDDSKERARREFERWEFSVRKWLKENPEVVKNFVESESKPSNNGYHSVKNGLDIFSEEMKES</sequence>
<proteinExistence type="predicted"/>
<keyword evidence="3" id="KW-0812">Transmembrane</keyword>
<dbReference type="AlphaFoldDB" id="U7QMW2"/>
<name>U7QMW2_9CYAN</name>